<proteinExistence type="predicted"/>
<reference evidence="1 2" key="1">
    <citation type="journal article" date="2013" name="Int. J. Syst. Evol. Microbiol.">
        <title>Chryseobacterium angstadtii sp. nov., isolated from a newt tank.</title>
        <authorList>
            <person name="Kirk K.E."/>
            <person name="Hoffman J.A."/>
            <person name="Smith K.A."/>
            <person name="Strahan B.L."/>
            <person name="Failor K.C."/>
            <person name="Krebs J.E."/>
            <person name="Gale A.N."/>
            <person name="Do T.D."/>
            <person name="Sontag T.C."/>
            <person name="Batties A.M."/>
            <person name="Mistiszyn K."/>
            <person name="Newman J.D."/>
        </authorList>
    </citation>
    <scope>NUCLEOTIDE SEQUENCE [LARGE SCALE GENOMIC DNA]</scope>
    <source>
        <strain evidence="1 2">KM</strain>
    </source>
</reference>
<name>A0A0J7IEX5_9FLAO</name>
<gene>
    <name evidence="1" type="ORF">ACM46_12485</name>
</gene>
<dbReference type="PATRIC" id="fig|558151.6.peg.2635"/>
<organism evidence="1 2">
    <name type="scientific">Chryseobacterium angstadtii</name>
    <dbReference type="NCBI Taxonomy" id="558151"/>
    <lineage>
        <taxon>Bacteria</taxon>
        <taxon>Pseudomonadati</taxon>
        <taxon>Bacteroidota</taxon>
        <taxon>Flavobacteriia</taxon>
        <taxon>Flavobacteriales</taxon>
        <taxon>Weeksellaceae</taxon>
        <taxon>Chryseobacterium group</taxon>
        <taxon>Chryseobacterium</taxon>
    </lineage>
</organism>
<evidence type="ECO:0008006" key="3">
    <source>
        <dbReference type="Google" id="ProtNLM"/>
    </source>
</evidence>
<dbReference type="STRING" id="558151.ACM46_12485"/>
<accession>A0A0J7IEX5</accession>
<dbReference type="EMBL" id="LFND01000003">
    <property type="protein sequence ID" value="KMQ65008.1"/>
    <property type="molecule type" value="Genomic_DNA"/>
</dbReference>
<dbReference type="Proteomes" id="UP000036261">
    <property type="component" value="Unassembled WGS sequence"/>
</dbReference>
<dbReference type="AlphaFoldDB" id="A0A0J7IEX5"/>
<protein>
    <recommendedName>
        <fullName evidence="3">Lipocalin-like domain-containing protein</fullName>
    </recommendedName>
</protein>
<sequence>MDMKTHQLLPIFILLIIILISTAGCRTSSSEDDENNAVAAMQQKVLGRWNLVKFTEETTVGNQPPEVINNNPQNIYFEFLSNGKVRTNAEGEEEYSYEVKVNNTMILWQKEQKILELTNNKFTFSNSATEGNTTYKQTYFLTR</sequence>
<comment type="caution">
    <text evidence="1">The sequence shown here is derived from an EMBL/GenBank/DDBJ whole genome shotgun (WGS) entry which is preliminary data.</text>
</comment>
<keyword evidence="2" id="KW-1185">Reference proteome</keyword>
<dbReference type="PROSITE" id="PS51257">
    <property type="entry name" value="PROKAR_LIPOPROTEIN"/>
    <property type="match status" value="1"/>
</dbReference>
<evidence type="ECO:0000313" key="1">
    <source>
        <dbReference type="EMBL" id="KMQ65008.1"/>
    </source>
</evidence>
<evidence type="ECO:0000313" key="2">
    <source>
        <dbReference type="Proteomes" id="UP000036261"/>
    </source>
</evidence>